<keyword evidence="1" id="KW-0808">Transferase</keyword>
<evidence type="ECO:0000256" key="1">
    <source>
        <dbReference type="ARBA" id="ARBA00022679"/>
    </source>
</evidence>
<sequence>MKTKSLRGRDYITLMDFSKEEIETLLDMAIRLKMDRASGRKHHLLEDKTIFLLFYNRSLRTRNSFESGIMQLG</sequence>
<dbReference type="EMBL" id="BARW01013435">
    <property type="protein sequence ID" value="GAI79891.1"/>
    <property type="molecule type" value="Genomic_DNA"/>
</dbReference>
<name>X1SL40_9ZZZZ</name>
<protein>
    <recommendedName>
        <fullName evidence="2">Aspartate/ornithine carbamoyltransferase carbamoyl-P binding domain-containing protein</fullName>
    </recommendedName>
</protein>
<evidence type="ECO:0000313" key="3">
    <source>
        <dbReference type="EMBL" id="GAI79891.1"/>
    </source>
</evidence>
<dbReference type="PANTHER" id="PTHR45753">
    <property type="entry name" value="ORNITHINE CARBAMOYLTRANSFERASE, MITOCHONDRIAL"/>
    <property type="match status" value="1"/>
</dbReference>
<dbReference type="GO" id="GO:0016597">
    <property type="term" value="F:amino acid binding"/>
    <property type="evidence" value="ECO:0007669"/>
    <property type="project" value="InterPro"/>
</dbReference>
<dbReference type="InterPro" id="IPR036901">
    <property type="entry name" value="Asp/Orn_carbamoylTrfase_sf"/>
</dbReference>
<dbReference type="Pfam" id="PF02729">
    <property type="entry name" value="OTCace_N"/>
    <property type="match status" value="1"/>
</dbReference>
<dbReference type="GO" id="GO:0042450">
    <property type="term" value="P:L-arginine biosynthetic process via ornithine"/>
    <property type="evidence" value="ECO:0007669"/>
    <property type="project" value="TreeGrafter"/>
</dbReference>
<accession>X1SL40</accession>
<organism evidence="3">
    <name type="scientific">marine sediment metagenome</name>
    <dbReference type="NCBI Taxonomy" id="412755"/>
    <lineage>
        <taxon>unclassified sequences</taxon>
        <taxon>metagenomes</taxon>
        <taxon>ecological metagenomes</taxon>
    </lineage>
</organism>
<feature type="non-terminal residue" evidence="3">
    <location>
        <position position="73"/>
    </location>
</feature>
<dbReference type="Gene3D" id="3.40.50.1370">
    <property type="entry name" value="Aspartate/ornithine carbamoyltransferase"/>
    <property type="match status" value="1"/>
</dbReference>
<dbReference type="AlphaFoldDB" id="X1SL40"/>
<comment type="caution">
    <text evidence="3">The sequence shown here is derived from an EMBL/GenBank/DDBJ whole genome shotgun (WGS) entry which is preliminary data.</text>
</comment>
<dbReference type="PANTHER" id="PTHR45753:SF3">
    <property type="entry name" value="ORNITHINE TRANSCARBAMYLASE, MITOCHONDRIAL"/>
    <property type="match status" value="1"/>
</dbReference>
<reference evidence="3" key="1">
    <citation type="journal article" date="2014" name="Front. Microbiol.">
        <title>High frequency of phylogenetically diverse reductive dehalogenase-homologous genes in deep subseafloor sedimentary metagenomes.</title>
        <authorList>
            <person name="Kawai M."/>
            <person name="Futagami T."/>
            <person name="Toyoda A."/>
            <person name="Takaki Y."/>
            <person name="Nishi S."/>
            <person name="Hori S."/>
            <person name="Arai W."/>
            <person name="Tsubouchi T."/>
            <person name="Morono Y."/>
            <person name="Uchiyama I."/>
            <person name="Ito T."/>
            <person name="Fujiyama A."/>
            <person name="Inagaki F."/>
            <person name="Takami H."/>
        </authorList>
    </citation>
    <scope>NUCLEOTIDE SEQUENCE</scope>
    <source>
        <strain evidence="3">Expedition CK06-06</strain>
    </source>
</reference>
<evidence type="ECO:0000259" key="2">
    <source>
        <dbReference type="Pfam" id="PF02729"/>
    </source>
</evidence>
<dbReference type="GO" id="GO:0004585">
    <property type="term" value="F:ornithine carbamoyltransferase activity"/>
    <property type="evidence" value="ECO:0007669"/>
    <property type="project" value="TreeGrafter"/>
</dbReference>
<dbReference type="InterPro" id="IPR006132">
    <property type="entry name" value="Asp/Orn_carbamoyltranf_P-bd"/>
</dbReference>
<dbReference type="SUPFAM" id="SSF53671">
    <property type="entry name" value="Aspartate/ornithine carbamoyltransferase"/>
    <property type="match status" value="1"/>
</dbReference>
<dbReference type="GO" id="GO:0019240">
    <property type="term" value="P:citrulline biosynthetic process"/>
    <property type="evidence" value="ECO:0007669"/>
    <property type="project" value="TreeGrafter"/>
</dbReference>
<gene>
    <name evidence="3" type="ORF">S12H4_24632</name>
</gene>
<proteinExistence type="predicted"/>
<feature type="domain" description="Aspartate/ornithine carbamoyltransferase carbamoyl-P binding" evidence="2">
    <location>
        <begin position="9"/>
        <end position="73"/>
    </location>
</feature>